<evidence type="ECO:0000256" key="2">
    <source>
        <dbReference type="SAM" id="SignalP"/>
    </source>
</evidence>
<evidence type="ECO:0000313" key="4">
    <source>
        <dbReference type="Proteomes" id="UP000032180"/>
    </source>
</evidence>
<evidence type="ECO:0000313" key="3">
    <source>
        <dbReference type="EnsemblPlants" id="LPERR12G01650.1"/>
    </source>
</evidence>
<name>A0A0D9XWH4_9ORYZ</name>
<evidence type="ECO:0000256" key="1">
    <source>
        <dbReference type="SAM" id="MobiDB-lite"/>
    </source>
</evidence>
<dbReference type="Gramene" id="LPERR12G01650.1">
    <property type="protein sequence ID" value="LPERR12G01650.1"/>
    <property type="gene ID" value="LPERR12G01650"/>
</dbReference>
<reference evidence="3" key="3">
    <citation type="submission" date="2015-04" db="UniProtKB">
        <authorList>
            <consortium name="EnsemblPlants"/>
        </authorList>
    </citation>
    <scope>IDENTIFICATION</scope>
</reference>
<accession>A0A0D9XWH4</accession>
<keyword evidence="4" id="KW-1185">Reference proteome</keyword>
<dbReference type="AlphaFoldDB" id="A0A0D9XWH4"/>
<reference evidence="3 4" key="1">
    <citation type="submission" date="2012-08" db="EMBL/GenBank/DDBJ databases">
        <title>Oryza genome evolution.</title>
        <authorList>
            <person name="Wing R.A."/>
        </authorList>
    </citation>
    <scope>NUCLEOTIDE SEQUENCE</scope>
</reference>
<sequence length="79" mass="8231">MTKKALQRMVAAIFLLHFILTAATATSPSPTAAATATKTFYVNGGGSVSHHQAPANQGPIVNFSSMRRAPQGNPNPSHS</sequence>
<dbReference type="HOGENOM" id="CLU_2609494_0_0_1"/>
<feature type="region of interest" description="Disordered" evidence="1">
    <location>
        <begin position="43"/>
        <end position="79"/>
    </location>
</feature>
<proteinExistence type="predicted"/>
<protein>
    <submittedName>
        <fullName evidence="3">Uncharacterized protein</fullName>
    </submittedName>
</protein>
<organism evidence="3 4">
    <name type="scientific">Leersia perrieri</name>
    <dbReference type="NCBI Taxonomy" id="77586"/>
    <lineage>
        <taxon>Eukaryota</taxon>
        <taxon>Viridiplantae</taxon>
        <taxon>Streptophyta</taxon>
        <taxon>Embryophyta</taxon>
        <taxon>Tracheophyta</taxon>
        <taxon>Spermatophyta</taxon>
        <taxon>Magnoliopsida</taxon>
        <taxon>Liliopsida</taxon>
        <taxon>Poales</taxon>
        <taxon>Poaceae</taxon>
        <taxon>BOP clade</taxon>
        <taxon>Oryzoideae</taxon>
        <taxon>Oryzeae</taxon>
        <taxon>Oryzinae</taxon>
        <taxon>Leersia</taxon>
    </lineage>
</organism>
<feature type="chain" id="PRO_5002350399" evidence="2">
    <location>
        <begin position="26"/>
        <end position="79"/>
    </location>
</feature>
<dbReference type="Proteomes" id="UP000032180">
    <property type="component" value="Chromosome 12"/>
</dbReference>
<feature type="signal peptide" evidence="2">
    <location>
        <begin position="1"/>
        <end position="25"/>
    </location>
</feature>
<keyword evidence="2" id="KW-0732">Signal</keyword>
<dbReference type="EnsemblPlants" id="LPERR12G01650.1">
    <property type="protein sequence ID" value="LPERR12G01650.1"/>
    <property type="gene ID" value="LPERR12G01650"/>
</dbReference>
<reference evidence="4" key="2">
    <citation type="submission" date="2013-12" db="EMBL/GenBank/DDBJ databases">
        <authorList>
            <person name="Yu Y."/>
            <person name="Lee S."/>
            <person name="de Baynast K."/>
            <person name="Wissotski M."/>
            <person name="Liu L."/>
            <person name="Talag J."/>
            <person name="Goicoechea J."/>
            <person name="Angelova A."/>
            <person name="Jetty R."/>
            <person name="Kudrna D."/>
            <person name="Golser W."/>
            <person name="Rivera L."/>
            <person name="Zhang J."/>
            <person name="Wing R."/>
        </authorList>
    </citation>
    <scope>NUCLEOTIDE SEQUENCE</scope>
</reference>